<dbReference type="OrthoDB" id="9797826at2"/>
<evidence type="ECO:0000313" key="4">
    <source>
        <dbReference type="EMBL" id="RIE03513.1"/>
    </source>
</evidence>
<dbReference type="AlphaFoldDB" id="A0A398CLH6"/>
<dbReference type="InterPro" id="IPR016181">
    <property type="entry name" value="Acyl_CoA_acyltransferase"/>
</dbReference>
<evidence type="ECO:0000256" key="1">
    <source>
        <dbReference type="ARBA" id="ARBA00022679"/>
    </source>
</evidence>
<accession>A0A398CLH6</accession>
<feature type="domain" description="N-acetyltransferase" evidence="3">
    <location>
        <begin position="1"/>
        <end position="132"/>
    </location>
</feature>
<dbReference type="InterPro" id="IPR000182">
    <property type="entry name" value="GNAT_dom"/>
</dbReference>
<dbReference type="PANTHER" id="PTHR43877">
    <property type="entry name" value="AMINOALKYLPHOSPHONATE N-ACETYLTRANSFERASE-RELATED-RELATED"/>
    <property type="match status" value="1"/>
</dbReference>
<dbReference type="PANTHER" id="PTHR43877:SF2">
    <property type="entry name" value="AMINOALKYLPHOSPHONATE N-ACETYLTRANSFERASE-RELATED"/>
    <property type="match status" value="1"/>
</dbReference>
<organism evidence="4 5">
    <name type="scientific">Cohnella faecalis</name>
    <dbReference type="NCBI Taxonomy" id="2315694"/>
    <lineage>
        <taxon>Bacteria</taxon>
        <taxon>Bacillati</taxon>
        <taxon>Bacillota</taxon>
        <taxon>Bacilli</taxon>
        <taxon>Bacillales</taxon>
        <taxon>Paenibacillaceae</taxon>
        <taxon>Cohnella</taxon>
    </lineage>
</organism>
<dbReference type="SUPFAM" id="SSF55729">
    <property type="entry name" value="Acyl-CoA N-acyltransferases (Nat)"/>
    <property type="match status" value="1"/>
</dbReference>
<keyword evidence="1 4" id="KW-0808">Transferase</keyword>
<protein>
    <submittedName>
        <fullName evidence="4">GNAT family N-acetyltransferase</fullName>
    </submittedName>
</protein>
<evidence type="ECO:0000259" key="3">
    <source>
        <dbReference type="PROSITE" id="PS51186"/>
    </source>
</evidence>
<name>A0A398CLH6_9BACL</name>
<dbReference type="GO" id="GO:0016747">
    <property type="term" value="F:acyltransferase activity, transferring groups other than amino-acyl groups"/>
    <property type="evidence" value="ECO:0007669"/>
    <property type="project" value="InterPro"/>
</dbReference>
<dbReference type="CDD" id="cd04301">
    <property type="entry name" value="NAT_SF"/>
    <property type="match status" value="1"/>
</dbReference>
<dbReference type="Gene3D" id="3.40.630.30">
    <property type="match status" value="1"/>
</dbReference>
<sequence length="133" mass="15383">MAELGYPTSISDMERRMDRMTADPEAHTFVASLSGEVIGMIGVKRLYNYETDDFLTYISCLVVKQKCRGQGFGKKLLHFIEEWSVREGMNVLYLTSGIKEERKPAHELYKQMGFEITGYRFIKKLEAKQQQEA</sequence>
<dbReference type="EMBL" id="QXJM01000037">
    <property type="protein sequence ID" value="RIE03513.1"/>
    <property type="molecule type" value="Genomic_DNA"/>
</dbReference>
<keyword evidence="5" id="KW-1185">Reference proteome</keyword>
<gene>
    <name evidence="4" type="ORF">D3H35_11955</name>
</gene>
<evidence type="ECO:0000256" key="2">
    <source>
        <dbReference type="ARBA" id="ARBA00023315"/>
    </source>
</evidence>
<proteinExistence type="predicted"/>
<comment type="caution">
    <text evidence="4">The sequence shown here is derived from an EMBL/GenBank/DDBJ whole genome shotgun (WGS) entry which is preliminary data.</text>
</comment>
<dbReference type="Proteomes" id="UP000266340">
    <property type="component" value="Unassembled WGS sequence"/>
</dbReference>
<dbReference type="InterPro" id="IPR050832">
    <property type="entry name" value="Bact_Acetyltransf"/>
</dbReference>
<reference evidence="4 5" key="1">
    <citation type="submission" date="2018-09" db="EMBL/GenBank/DDBJ databases">
        <title>Cohnella cavernae sp. nov., isolated from a karst cave.</title>
        <authorList>
            <person name="Zhu H."/>
        </authorList>
    </citation>
    <scope>NUCLEOTIDE SEQUENCE [LARGE SCALE GENOMIC DNA]</scope>
    <source>
        <strain evidence="4 5">K2E09-144</strain>
    </source>
</reference>
<dbReference type="Pfam" id="PF00583">
    <property type="entry name" value="Acetyltransf_1"/>
    <property type="match status" value="1"/>
</dbReference>
<dbReference type="PROSITE" id="PS51186">
    <property type="entry name" value="GNAT"/>
    <property type="match status" value="1"/>
</dbReference>
<keyword evidence="2" id="KW-0012">Acyltransferase</keyword>
<evidence type="ECO:0000313" key="5">
    <source>
        <dbReference type="Proteomes" id="UP000266340"/>
    </source>
</evidence>